<feature type="compositionally biased region" description="Basic and acidic residues" evidence="1">
    <location>
        <begin position="236"/>
        <end position="250"/>
    </location>
</feature>
<comment type="caution">
    <text evidence="2">The sequence shown here is derived from an EMBL/GenBank/DDBJ whole genome shotgun (WGS) entry which is preliminary data.</text>
</comment>
<evidence type="ECO:0000256" key="1">
    <source>
        <dbReference type="SAM" id="MobiDB-lite"/>
    </source>
</evidence>
<feature type="compositionally biased region" description="Low complexity" evidence="1">
    <location>
        <begin position="294"/>
        <end position="307"/>
    </location>
</feature>
<feature type="compositionally biased region" description="Acidic residues" evidence="1">
    <location>
        <begin position="378"/>
        <end position="394"/>
    </location>
</feature>
<protein>
    <submittedName>
        <fullName evidence="2">Uncharacterized protein</fullName>
    </submittedName>
</protein>
<feature type="region of interest" description="Disordered" evidence="1">
    <location>
        <begin position="446"/>
        <end position="497"/>
    </location>
</feature>
<feature type="compositionally biased region" description="Acidic residues" evidence="1">
    <location>
        <begin position="251"/>
        <end position="268"/>
    </location>
</feature>
<feature type="compositionally biased region" description="Low complexity" evidence="1">
    <location>
        <begin position="358"/>
        <end position="367"/>
    </location>
</feature>
<feature type="compositionally biased region" description="Acidic residues" evidence="1">
    <location>
        <begin position="172"/>
        <end position="192"/>
    </location>
</feature>
<dbReference type="EMBL" id="JARKIF010000011">
    <property type="protein sequence ID" value="KAJ7627234.1"/>
    <property type="molecule type" value="Genomic_DNA"/>
</dbReference>
<proteinExistence type="predicted"/>
<keyword evidence="3" id="KW-1185">Reference proteome</keyword>
<dbReference type="Proteomes" id="UP001221142">
    <property type="component" value="Unassembled WGS sequence"/>
</dbReference>
<reference evidence="2" key="1">
    <citation type="submission" date="2023-03" db="EMBL/GenBank/DDBJ databases">
        <title>Massive genome expansion in bonnet fungi (Mycena s.s.) driven by repeated elements and novel gene families across ecological guilds.</title>
        <authorList>
            <consortium name="Lawrence Berkeley National Laboratory"/>
            <person name="Harder C.B."/>
            <person name="Miyauchi S."/>
            <person name="Viragh M."/>
            <person name="Kuo A."/>
            <person name="Thoen E."/>
            <person name="Andreopoulos B."/>
            <person name="Lu D."/>
            <person name="Skrede I."/>
            <person name="Drula E."/>
            <person name="Henrissat B."/>
            <person name="Morin E."/>
            <person name="Kohler A."/>
            <person name="Barry K."/>
            <person name="LaButti K."/>
            <person name="Morin E."/>
            <person name="Salamov A."/>
            <person name="Lipzen A."/>
            <person name="Mereny Z."/>
            <person name="Hegedus B."/>
            <person name="Baldrian P."/>
            <person name="Stursova M."/>
            <person name="Weitz H."/>
            <person name="Taylor A."/>
            <person name="Grigoriev I.V."/>
            <person name="Nagy L.G."/>
            <person name="Martin F."/>
            <person name="Kauserud H."/>
        </authorList>
    </citation>
    <scope>NUCLEOTIDE SEQUENCE</scope>
    <source>
        <strain evidence="2">9284</strain>
    </source>
</reference>
<dbReference type="AlphaFoldDB" id="A0AAD7BQ87"/>
<accession>A0AAD7BQ87</accession>
<feature type="compositionally biased region" description="Basic and acidic residues" evidence="1">
    <location>
        <begin position="479"/>
        <end position="497"/>
    </location>
</feature>
<feature type="region of interest" description="Disordered" evidence="1">
    <location>
        <begin position="348"/>
        <end position="434"/>
    </location>
</feature>
<gene>
    <name evidence="2" type="ORF">FB45DRAFT_1004752</name>
</gene>
<evidence type="ECO:0000313" key="3">
    <source>
        <dbReference type="Proteomes" id="UP001221142"/>
    </source>
</evidence>
<evidence type="ECO:0000313" key="2">
    <source>
        <dbReference type="EMBL" id="KAJ7627234.1"/>
    </source>
</evidence>
<feature type="region of interest" description="Disordered" evidence="1">
    <location>
        <begin position="169"/>
        <end position="319"/>
    </location>
</feature>
<feature type="compositionally biased region" description="Acidic residues" evidence="1">
    <location>
        <begin position="414"/>
        <end position="423"/>
    </location>
</feature>
<feature type="compositionally biased region" description="Acidic residues" evidence="1">
    <location>
        <begin position="200"/>
        <end position="212"/>
    </location>
</feature>
<feature type="region of interest" description="Disordered" evidence="1">
    <location>
        <begin position="30"/>
        <end position="53"/>
    </location>
</feature>
<sequence length="497" mass="55689">MSVQNWVAYPHSGNMYDDLGHSQVGNSQIFDSPSSEIRPRLPVPSSRSPKCPGANVITHQTKAEQWYTTDCQIRRIMGRVDDSWTTHQTRLHNLVSVPPLLPRNPYQTINLDRMPIEPQDSDSDSPCYYLRPASERGAFEDTEREVVNDAKQKYEDERAKFYLLPAIALNPDVEDEDEETEPEDEGCIEGDEIYVHPGLDDEEADEDDENQEDAATTSRSQDEENSDDVIPSTQSNDKENIEPAPEPKDESESEAVGGAEEDEQDEADDVTKSEHYPGFTVWVDTPQAKAKPGSTSVSSKKAESSVSPTPALTLPPRVIRSLPARARMRMPLAPIRLVLGDLPCKRVDKEEDEEDAASESSTPTVTPRPRRTTAPQDEGGDATDVENSEAEDEQQGTPTPTRPPRGQKRRWWEDSEDEEEEEDTHLHRSKRRWELEECSFSLSAASSVWIGGDESRGQGPGREPRSQRGNFGTGVTIGRRTEERPMSDLIHERNSLP</sequence>
<name>A0AAD7BQ87_9AGAR</name>
<organism evidence="2 3">
    <name type="scientific">Roridomyces roridus</name>
    <dbReference type="NCBI Taxonomy" id="1738132"/>
    <lineage>
        <taxon>Eukaryota</taxon>
        <taxon>Fungi</taxon>
        <taxon>Dikarya</taxon>
        <taxon>Basidiomycota</taxon>
        <taxon>Agaricomycotina</taxon>
        <taxon>Agaricomycetes</taxon>
        <taxon>Agaricomycetidae</taxon>
        <taxon>Agaricales</taxon>
        <taxon>Marasmiineae</taxon>
        <taxon>Mycenaceae</taxon>
        <taxon>Roridomyces</taxon>
    </lineage>
</organism>